<dbReference type="InterPro" id="IPR015943">
    <property type="entry name" value="WD40/YVTN_repeat-like_dom_sf"/>
</dbReference>
<dbReference type="CDD" id="cd09917">
    <property type="entry name" value="F-box_SF"/>
    <property type="match status" value="1"/>
</dbReference>
<dbReference type="SUPFAM" id="SSF50978">
    <property type="entry name" value="WD40 repeat-like"/>
    <property type="match status" value="1"/>
</dbReference>
<dbReference type="OrthoDB" id="1259151at2759"/>
<evidence type="ECO:0000313" key="3">
    <source>
        <dbReference type="Proteomes" id="UP001140560"/>
    </source>
</evidence>
<evidence type="ECO:0008006" key="4">
    <source>
        <dbReference type="Google" id="ProtNLM"/>
    </source>
</evidence>
<gene>
    <name evidence="2" type="ORF">N0V83_004665</name>
</gene>
<dbReference type="Proteomes" id="UP001140560">
    <property type="component" value="Unassembled WGS sequence"/>
</dbReference>
<proteinExistence type="predicted"/>
<name>A0A9W8Y8Z6_9PLEO</name>
<evidence type="ECO:0000313" key="2">
    <source>
        <dbReference type="EMBL" id="KAJ4371448.1"/>
    </source>
</evidence>
<dbReference type="EMBL" id="JAPEUY010000007">
    <property type="protein sequence ID" value="KAJ4371448.1"/>
    <property type="molecule type" value="Genomic_DNA"/>
</dbReference>
<comment type="caution">
    <text evidence="2">The sequence shown here is derived from an EMBL/GenBank/DDBJ whole genome shotgun (WGS) entry which is preliminary data.</text>
</comment>
<evidence type="ECO:0000256" key="1">
    <source>
        <dbReference type="SAM" id="MobiDB-lite"/>
    </source>
</evidence>
<keyword evidence="3" id="KW-1185">Reference proteome</keyword>
<feature type="compositionally biased region" description="Basic residues" evidence="1">
    <location>
        <begin position="642"/>
        <end position="662"/>
    </location>
</feature>
<protein>
    <recommendedName>
        <fullName evidence="4">F-box domain-containing protein</fullName>
    </recommendedName>
</protein>
<organism evidence="2 3">
    <name type="scientific">Neocucurbitaria cava</name>
    <dbReference type="NCBI Taxonomy" id="798079"/>
    <lineage>
        <taxon>Eukaryota</taxon>
        <taxon>Fungi</taxon>
        <taxon>Dikarya</taxon>
        <taxon>Ascomycota</taxon>
        <taxon>Pezizomycotina</taxon>
        <taxon>Dothideomycetes</taxon>
        <taxon>Pleosporomycetidae</taxon>
        <taxon>Pleosporales</taxon>
        <taxon>Pleosporineae</taxon>
        <taxon>Cucurbitariaceae</taxon>
        <taxon>Neocucurbitaria</taxon>
    </lineage>
</organism>
<dbReference type="AlphaFoldDB" id="A0A9W8Y8Z6"/>
<dbReference type="InterPro" id="IPR036322">
    <property type="entry name" value="WD40_repeat_dom_sf"/>
</dbReference>
<reference evidence="2" key="1">
    <citation type="submission" date="2022-10" db="EMBL/GenBank/DDBJ databases">
        <title>Tapping the CABI collections for fungal endophytes: first genome assemblies for Collariella, Neodidymelliopsis, Ascochyta clinopodiicola, Didymella pomorum, Didymosphaeria variabile, Neocosmospora piperis and Neocucurbitaria cava.</title>
        <authorList>
            <person name="Hill R."/>
        </authorList>
    </citation>
    <scope>NUCLEOTIDE SEQUENCE</scope>
    <source>
        <strain evidence="2">IMI 356814</strain>
    </source>
</reference>
<dbReference type="Gene3D" id="2.130.10.10">
    <property type="entry name" value="YVTN repeat-like/Quinoprotein amine dehydrogenase"/>
    <property type="match status" value="1"/>
</dbReference>
<feature type="region of interest" description="Disordered" evidence="1">
    <location>
        <begin position="623"/>
        <end position="662"/>
    </location>
</feature>
<sequence length="662" mass="73555">MVALSTLPNEILSLITGHLERPRDVLYLSLASRRLSEFAKLDGWKAFLKGRFGLGGLESDASNPVHGLTTLYRNWERKGFVARYLEPSIKTTSLNNWQSKRWRGPQGQTMGYQPSIDSYEEMYGGWGERREVLVWSAGTQIVMRTKETGLNIDKIRKREENIDQGPDQTWNYDAFNHLNSWFTYKIPDSFEGRDDITSLKLLRPHQREMDEEEIVFGTASGQLSLLTVNSNREETTEQQYDTDNRAVGSISLSATSCPMLAATLGDSSLALYPMDWESYSDQPVGPVTQITPIIPGARSGRIWSCNFLSKDKVAVGLGPSHEPIHVYGLVPDGFLSEPLRTFNLDLDTPSQRSTSIYPILAIPSTAQGGSDAGNTFLSGGYDGIIRLHDMRSPRGFETLFWDPTNDSSIYSLAAQGLERVVAGVSMHSMIKVFDLRFSGSHAYHTVNLPPKKPKNKPQGQDFASNAIVNETRGDASTVSGGWNLYLNPRVPPKRNAYRDDYWRGREDSPVYSLSIPSPTSQNLYAGLEGTVQSLTFHGIADPYPDTMLSQSVKRFADSGAVDIRASYNRQDDALNLGMYEQGSENGLGMQLLVQDGVATGVVKKKERRDAARARGLDERWRDLRDEGDRWARGERVPQAPRRGGRGRGRGGRGRGRGRGGGG</sequence>
<accession>A0A9W8Y8Z6</accession>
<feature type="compositionally biased region" description="Basic and acidic residues" evidence="1">
    <location>
        <begin position="623"/>
        <end position="635"/>
    </location>
</feature>